<organism evidence="5 6">
    <name type="scientific">Neptuniibacter pectenicola</name>
    <dbReference type="NCBI Taxonomy" id="1806669"/>
    <lineage>
        <taxon>Bacteria</taxon>
        <taxon>Pseudomonadati</taxon>
        <taxon>Pseudomonadota</taxon>
        <taxon>Gammaproteobacteria</taxon>
        <taxon>Oceanospirillales</taxon>
        <taxon>Oceanospirillaceae</taxon>
        <taxon>Neptuniibacter</taxon>
    </lineage>
</organism>
<keyword evidence="5" id="KW-0548">Nucleotidyltransferase</keyword>
<dbReference type="PROSITE" id="PS50887">
    <property type="entry name" value="GGDEF"/>
    <property type="match status" value="1"/>
</dbReference>
<dbReference type="Pfam" id="PF00990">
    <property type="entry name" value="GGDEF"/>
    <property type="match status" value="1"/>
</dbReference>
<evidence type="ECO:0000256" key="2">
    <source>
        <dbReference type="ARBA" id="ARBA00034247"/>
    </source>
</evidence>
<dbReference type="InterPro" id="IPR000160">
    <property type="entry name" value="GGDEF_dom"/>
</dbReference>
<dbReference type="EMBL" id="JBBMRA010000014">
    <property type="protein sequence ID" value="MEM5537366.1"/>
    <property type="molecule type" value="Genomic_DNA"/>
</dbReference>
<dbReference type="PANTHER" id="PTHR45138:SF9">
    <property type="entry name" value="DIGUANYLATE CYCLASE DGCM-RELATED"/>
    <property type="match status" value="1"/>
</dbReference>
<dbReference type="EC" id="2.7.7.65" evidence="1"/>
<evidence type="ECO:0000313" key="6">
    <source>
        <dbReference type="Proteomes" id="UP001449225"/>
    </source>
</evidence>
<evidence type="ECO:0000256" key="1">
    <source>
        <dbReference type="ARBA" id="ARBA00012528"/>
    </source>
</evidence>
<dbReference type="CDD" id="cd01949">
    <property type="entry name" value="GGDEF"/>
    <property type="match status" value="1"/>
</dbReference>
<dbReference type="Gene3D" id="3.30.70.270">
    <property type="match status" value="1"/>
</dbReference>
<comment type="caution">
    <text evidence="5">The sequence shown here is derived from an EMBL/GenBank/DDBJ whole genome shotgun (WGS) entry which is preliminary data.</text>
</comment>
<sequence>MLRQRRVVKLIMFVLAFLISLIGINGWGWALGNHAAKVWLDKAELETQQITHTSLNWMSLFHSQLRGVAALFYGSQFITEDEFFKGVELMEEIENESVIPLTSVAYVSVMNSNSPDMESKVRYSTDVHGVLAKKGDLRAQPAIASVVRQALASPSQVILSPMFIDDYGKLFIAFAFSAANDNQPGVVLSLVNLSDFFADLSVLHVSNGLRLRMVERLPVGEGDREMLVEHLMVGSPDADDIVETFYYQTRSGNARWDFYWDVEANYQGGSNRVLGWVVHIGGTALVLALFSIIGALARQNILVINQVKIRTHELAEASGALEKSNEELRELANRDSLTNAYNRRYFMAQAESACARSKRYRLPLTLLMLDVDYFKQVNDRCGHGVGDAVLLDIVNVCNRELREVDSFGRIGGEEFAILLPETSLEAAYAVAERLRHKVSELSFNDNGELISVTVSMGVSHFYTDGEDALNRLLKRADEALYAAKEGGRNRVVVYGEDNSQLT</sequence>
<keyword evidence="6" id="KW-1185">Reference proteome</keyword>
<dbReference type="NCBIfam" id="TIGR00254">
    <property type="entry name" value="GGDEF"/>
    <property type="match status" value="1"/>
</dbReference>
<dbReference type="InterPro" id="IPR050469">
    <property type="entry name" value="Diguanylate_Cyclase"/>
</dbReference>
<dbReference type="Proteomes" id="UP001449225">
    <property type="component" value="Unassembled WGS sequence"/>
</dbReference>
<keyword evidence="3" id="KW-0472">Membrane</keyword>
<reference evidence="5 6" key="1">
    <citation type="submission" date="2024-03" db="EMBL/GenBank/DDBJ databases">
        <title>Community enrichment and isolation of bacterial strains for fucoidan degradation.</title>
        <authorList>
            <person name="Sichert A."/>
        </authorList>
    </citation>
    <scope>NUCLEOTIDE SEQUENCE [LARGE SCALE GENOMIC DNA]</scope>
    <source>
        <strain evidence="5 6">AS76</strain>
    </source>
</reference>
<keyword evidence="3" id="KW-0812">Transmembrane</keyword>
<dbReference type="PANTHER" id="PTHR45138">
    <property type="entry name" value="REGULATORY COMPONENTS OF SENSORY TRANSDUCTION SYSTEM"/>
    <property type="match status" value="1"/>
</dbReference>
<dbReference type="SMART" id="SM00267">
    <property type="entry name" value="GGDEF"/>
    <property type="match status" value="1"/>
</dbReference>
<feature type="transmembrane region" description="Helical" evidence="3">
    <location>
        <begin position="273"/>
        <end position="297"/>
    </location>
</feature>
<evidence type="ECO:0000313" key="5">
    <source>
        <dbReference type="EMBL" id="MEM5537366.1"/>
    </source>
</evidence>
<dbReference type="RefSeq" id="WP_342854770.1">
    <property type="nucleotide sequence ID" value="NZ_JBBMRA010000014.1"/>
</dbReference>
<feature type="transmembrane region" description="Helical" evidence="3">
    <location>
        <begin position="7"/>
        <end position="30"/>
    </location>
</feature>
<evidence type="ECO:0000259" key="4">
    <source>
        <dbReference type="PROSITE" id="PS50887"/>
    </source>
</evidence>
<proteinExistence type="predicted"/>
<feature type="domain" description="GGDEF" evidence="4">
    <location>
        <begin position="362"/>
        <end position="496"/>
    </location>
</feature>
<accession>A0ABU9TUI3</accession>
<dbReference type="InterPro" id="IPR029787">
    <property type="entry name" value="Nucleotide_cyclase"/>
</dbReference>
<evidence type="ECO:0000256" key="3">
    <source>
        <dbReference type="SAM" id="Phobius"/>
    </source>
</evidence>
<dbReference type="GO" id="GO:0052621">
    <property type="term" value="F:diguanylate cyclase activity"/>
    <property type="evidence" value="ECO:0007669"/>
    <property type="project" value="UniProtKB-EC"/>
</dbReference>
<keyword evidence="5" id="KW-0808">Transferase</keyword>
<name>A0ABU9TUI3_9GAMM</name>
<dbReference type="InterPro" id="IPR043128">
    <property type="entry name" value="Rev_trsase/Diguanyl_cyclase"/>
</dbReference>
<gene>
    <name evidence="5" type="ORF">WNY58_13305</name>
</gene>
<keyword evidence="3" id="KW-1133">Transmembrane helix</keyword>
<comment type="catalytic activity">
    <reaction evidence="2">
        <text>2 GTP = 3',3'-c-di-GMP + 2 diphosphate</text>
        <dbReference type="Rhea" id="RHEA:24898"/>
        <dbReference type="ChEBI" id="CHEBI:33019"/>
        <dbReference type="ChEBI" id="CHEBI:37565"/>
        <dbReference type="ChEBI" id="CHEBI:58805"/>
        <dbReference type="EC" id="2.7.7.65"/>
    </reaction>
</comment>
<protein>
    <recommendedName>
        <fullName evidence="1">diguanylate cyclase</fullName>
        <ecNumber evidence="1">2.7.7.65</ecNumber>
    </recommendedName>
</protein>
<dbReference type="SUPFAM" id="SSF55073">
    <property type="entry name" value="Nucleotide cyclase"/>
    <property type="match status" value="1"/>
</dbReference>